<protein>
    <recommendedName>
        <fullName evidence="9">Odorant receptor</fullName>
    </recommendedName>
</protein>
<dbReference type="GO" id="GO:0005549">
    <property type="term" value="F:odorant binding"/>
    <property type="evidence" value="ECO:0007669"/>
    <property type="project" value="InterPro"/>
</dbReference>
<evidence type="ECO:0000256" key="1">
    <source>
        <dbReference type="ARBA" id="ARBA00004141"/>
    </source>
</evidence>
<evidence type="ECO:0000256" key="6">
    <source>
        <dbReference type="ARBA" id="ARBA00023136"/>
    </source>
</evidence>
<gene>
    <name evidence="10" type="ORF">EEDITHA_LOCUS21821</name>
</gene>
<comment type="caution">
    <text evidence="10">The sequence shown here is derived from an EMBL/GenBank/DDBJ whole genome shotgun (WGS) entry which is preliminary data.</text>
</comment>
<feature type="transmembrane region" description="Helical" evidence="9">
    <location>
        <begin position="135"/>
        <end position="153"/>
    </location>
</feature>
<evidence type="ECO:0000256" key="8">
    <source>
        <dbReference type="ARBA" id="ARBA00023224"/>
    </source>
</evidence>
<sequence>MIQEFFDRIEDPRRPLLGPNYWLIKKVGLILPKNPISKILYLIYHEYITAFVLTQYIELYMVRSDLDLILTNLMASVVSFICVAKVNAFIYRQNNWKEVLDYITETDKNERGTSDTTMKQIINSYTKYCRQLIKFYWVLLLITFICVSGSPLIRCLSSSNYREAISNGTEPFPHIYSSWVPFDKFSSPGCWITVCIHISCCAYGATMIAAYDSMILVIMIFFEGSLKLLRHKCKNMFGSNGLGVTDEQAKITLRELYTTHILLLKYSKLFDSLLSPIMFLYVVMFSIMLCACIFQFTIATTTTQTLLMIQYFIFAISSIFVFCWHSNKVLEQSQQVFMGPYESEWWIMGAKQRKEVLILTGQLKLFPVFSAGPFNKLTISTFVTIMKGAYSYYTLLRK</sequence>
<evidence type="ECO:0000256" key="4">
    <source>
        <dbReference type="ARBA" id="ARBA00022725"/>
    </source>
</evidence>
<dbReference type="GO" id="GO:0005886">
    <property type="term" value="C:plasma membrane"/>
    <property type="evidence" value="ECO:0007669"/>
    <property type="project" value="UniProtKB-SubCell"/>
</dbReference>
<accession>A0AAU9V925</accession>
<keyword evidence="11" id="KW-1185">Reference proteome</keyword>
<reference evidence="10" key="1">
    <citation type="submission" date="2022-03" db="EMBL/GenBank/DDBJ databases">
        <authorList>
            <person name="Tunstrom K."/>
        </authorList>
    </citation>
    <scope>NUCLEOTIDE SEQUENCE</scope>
</reference>
<dbReference type="AlphaFoldDB" id="A0AAU9V925"/>
<dbReference type="GO" id="GO:0007165">
    <property type="term" value="P:signal transduction"/>
    <property type="evidence" value="ECO:0007669"/>
    <property type="project" value="UniProtKB-KW"/>
</dbReference>
<dbReference type="PANTHER" id="PTHR21137">
    <property type="entry name" value="ODORANT RECEPTOR"/>
    <property type="match status" value="1"/>
</dbReference>
<dbReference type="Pfam" id="PF02949">
    <property type="entry name" value="7tm_6"/>
    <property type="match status" value="1"/>
</dbReference>
<proteinExistence type="inferred from homology"/>
<dbReference type="GO" id="GO:0004984">
    <property type="term" value="F:olfactory receptor activity"/>
    <property type="evidence" value="ECO:0007669"/>
    <property type="project" value="InterPro"/>
</dbReference>
<keyword evidence="5 9" id="KW-1133">Transmembrane helix</keyword>
<keyword evidence="7 9" id="KW-0675">Receptor</keyword>
<feature type="transmembrane region" description="Helical" evidence="9">
    <location>
        <begin position="305"/>
        <end position="324"/>
    </location>
</feature>
<comment type="caution">
    <text evidence="9">Lacks conserved residue(s) required for the propagation of feature annotation.</text>
</comment>
<evidence type="ECO:0000256" key="5">
    <source>
        <dbReference type="ARBA" id="ARBA00022989"/>
    </source>
</evidence>
<evidence type="ECO:0000256" key="2">
    <source>
        <dbReference type="ARBA" id="ARBA00022606"/>
    </source>
</evidence>
<organism evidence="10 11">
    <name type="scientific">Euphydryas editha</name>
    <name type="common">Edith's checkerspot</name>
    <dbReference type="NCBI Taxonomy" id="104508"/>
    <lineage>
        <taxon>Eukaryota</taxon>
        <taxon>Metazoa</taxon>
        <taxon>Ecdysozoa</taxon>
        <taxon>Arthropoda</taxon>
        <taxon>Hexapoda</taxon>
        <taxon>Insecta</taxon>
        <taxon>Pterygota</taxon>
        <taxon>Neoptera</taxon>
        <taxon>Endopterygota</taxon>
        <taxon>Lepidoptera</taxon>
        <taxon>Glossata</taxon>
        <taxon>Ditrysia</taxon>
        <taxon>Papilionoidea</taxon>
        <taxon>Nymphalidae</taxon>
        <taxon>Nymphalinae</taxon>
        <taxon>Euphydryas</taxon>
    </lineage>
</organism>
<feature type="transmembrane region" description="Helical" evidence="9">
    <location>
        <begin position="69"/>
        <end position="90"/>
    </location>
</feature>
<dbReference type="InterPro" id="IPR004117">
    <property type="entry name" value="7tm6_olfct_rcpt"/>
</dbReference>
<keyword evidence="2 9" id="KW-0716">Sensory transduction</keyword>
<evidence type="ECO:0000256" key="7">
    <source>
        <dbReference type="ARBA" id="ARBA00023170"/>
    </source>
</evidence>
<comment type="similarity">
    <text evidence="9">Belongs to the insect chemoreceptor superfamily. Heteromeric odorant receptor channel (TC 1.A.69) family.</text>
</comment>
<evidence type="ECO:0000256" key="3">
    <source>
        <dbReference type="ARBA" id="ARBA00022692"/>
    </source>
</evidence>
<evidence type="ECO:0000256" key="9">
    <source>
        <dbReference type="RuleBase" id="RU351113"/>
    </source>
</evidence>
<keyword evidence="6 9" id="KW-0472">Membrane</keyword>
<dbReference type="Proteomes" id="UP001153954">
    <property type="component" value="Unassembled WGS sequence"/>
</dbReference>
<evidence type="ECO:0000313" key="11">
    <source>
        <dbReference type="Proteomes" id="UP001153954"/>
    </source>
</evidence>
<keyword evidence="4 9" id="KW-0552">Olfaction</keyword>
<comment type="subcellular location">
    <subcellularLocation>
        <location evidence="9">Cell membrane</location>
        <topology evidence="9">Multi-pass membrane protein</topology>
    </subcellularLocation>
    <subcellularLocation>
        <location evidence="1">Membrane</location>
        <topology evidence="1">Multi-pass membrane protein</topology>
    </subcellularLocation>
</comment>
<keyword evidence="3 9" id="KW-0812">Transmembrane</keyword>
<name>A0AAU9V925_EUPED</name>
<feature type="transmembrane region" description="Helical" evidence="9">
    <location>
        <begin position="191"/>
        <end position="222"/>
    </location>
</feature>
<feature type="transmembrane region" description="Helical" evidence="9">
    <location>
        <begin position="273"/>
        <end position="299"/>
    </location>
</feature>
<dbReference type="EMBL" id="CAKOGL010000030">
    <property type="protein sequence ID" value="CAH2107829.1"/>
    <property type="molecule type" value="Genomic_DNA"/>
</dbReference>
<dbReference type="PANTHER" id="PTHR21137:SF40">
    <property type="entry name" value="ODORANT RECEPTOR 56A"/>
    <property type="match status" value="1"/>
</dbReference>
<evidence type="ECO:0000313" key="10">
    <source>
        <dbReference type="EMBL" id="CAH2107829.1"/>
    </source>
</evidence>
<keyword evidence="8 9" id="KW-0807">Transducer</keyword>